<dbReference type="EMBL" id="CAADRP010001530">
    <property type="protein sequence ID" value="VFU39563.1"/>
    <property type="molecule type" value="Genomic_DNA"/>
</dbReference>
<accession>A0A6N2LFG9</accession>
<reference evidence="1" key="1">
    <citation type="submission" date="2019-03" db="EMBL/GenBank/DDBJ databases">
        <authorList>
            <person name="Mank J."/>
            <person name="Almeida P."/>
        </authorList>
    </citation>
    <scope>NUCLEOTIDE SEQUENCE</scope>
    <source>
        <strain evidence="1">78183</strain>
    </source>
</reference>
<proteinExistence type="predicted"/>
<dbReference type="AlphaFoldDB" id="A0A6N2LFG9"/>
<evidence type="ECO:0000313" key="1">
    <source>
        <dbReference type="EMBL" id="VFU39563.1"/>
    </source>
</evidence>
<sequence length="80" mass="9482">MEGEDLMKENGVAYVAKRLTEMIKDLDNRSVLEGAKERLPYNFDSEPNTRQVSCWDKPIWDVWGRFWMGEAKQSRGYDHR</sequence>
<organism evidence="1">
    <name type="scientific">Salix viminalis</name>
    <name type="common">Common osier</name>
    <name type="synonym">Basket willow</name>
    <dbReference type="NCBI Taxonomy" id="40686"/>
    <lineage>
        <taxon>Eukaryota</taxon>
        <taxon>Viridiplantae</taxon>
        <taxon>Streptophyta</taxon>
        <taxon>Embryophyta</taxon>
        <taxon>Tracheophyta</taxon>
        <taxon>Spermatophyta</taxon>
        <taxon>Magnoliopsida</taxon>
        <taxon>eudicotyledons</taxon>
        <taxon>Gunneridae</taxon>
        <taxon>Pentapetalae</taxon>
        <taxon>rosids</taxon>
        <taxon>fabids</taxon>
        <taxon>Malpighiales</taxon>
        <taxon>Salicaceae</taxon>
        <taxon>Saliceae</taxon>
        <taxon>Salix</taxon>
    </lineage>
</organism>
<protein>
    <submittedName>
        <fullName evidence="1">Uncharacterized protein</fullName>
    </submittedName>
</protein>
<name>A0A6N2LFG9_SALVM</name>
<gene>
    <name evidence="1" type="ORF">SVIM_LOCUS220325</name>
</gene>